<dbReference type="EMBL" id="JADNYJ010000002">
    <property type="protein sequence ID" value="KAF8913105.1"/>
    <property type="molecule type" value="Genomic_DNA"/>
</dbReference>
<evidence type="ECO:0000256" key="1">
    <source>
        <dbReference type="SAM" id="MobiDB-lite"/>
    </source>
</evidence>
<name>A0A9P5TTF0_GYMJU</name>
<proteinExistence type="predicted"/>
<feature type="compositionally biased region" description="Basic and acidic residues" evidence="1">
    <location>
        <begin position="218"/>
        <end position="228"/>
    </location>
</feature>
<dbReference type="Proteomes" id="UP000724874">
    <property type="component" value="Unassembled WGS sequence"/>
</dbReference>
<accession>A0A9P5TTF0</accession>
<dbReference type="AlphaFoldDB" id="A0A9P5TTF0"/>
<sequence length="228" mass="23319">MSGSDKIFNVEEVSGKDRVALETTAAEARIEAPNPVIAHEVDVYAEEAQEAAHQAAAHAKVIGPSLTGEPTTAAAPFRGNKAAGTAATTGYVEQAKQLANSAIETAQSYVPSSIGGKPVGEIAAAVQGTATGAYTTVKETAQPHLEKVVNAAQEYVGVGMQGKDVGKQGGDLGVQAKDLSDRAPHSATTVPLESGPHTVDTPYPASSVAPKIANTDQTAKESRPLSHN</sequence>
<dbReference type="OrthoDB" id="3269666at2759"/>
<reference evidence="2" key="1">
    <citation type="submission" date="2020-11" db="EMBL/GenBank/DDBJ databases">
        <authorList>
            <consortium name="DOE Joint Genome Institute"/>
            <person name="Ahrendt S."/>
            <person name="Riley R."/>
            <person name="Andreopoulos W."/>
            <person name="LaButti K."/>
            <person name="Pangilinan J."/>
            <person name="Ruiz-duenas F.J."/>
            <person name="Barrasa J.M."/>
            <person name="Sanchez-Garcia M."/>
            <person name="Camarero S."/>
            <person name="Miyauchi S."/>
            <person name="Serrano A."/>
            <person name="Linde D."/>
            <person name="Babiker R."/>
            <person name="Drula E."/>
            <person name="Ayuso-Fernandez I."/>
            <person name="Pacheco R."/>
            <person name="Padilla G."/>
            <person name="Ferreira P."/>
            <person name="Barriuso J."/>
            <person name="Kellner H."/>
            <person name="Castanera R."/>
            <person name="Alfaro M."/>
            <person name="Ramirez L."/>
            <person name="Pisabarro A.G."/>
            <person name="Kuo A."/>
            <person name="Tritt A."/>
            <person name="Lipzen A."/>
            <person name="He G."/>
            <person name="Yan M."/>
            <person name="Ng V."/>
            <person name="Cullen D."/>
            <person name="Martin F."/>
            <person name="Rosso M.-N."/>
            <person name="Henrissat B."/>
            <person name="Hibbett D."/>
            <person name="Martinez A.T."/>
            <person name="Grigoriev I.V."/>
        </authorList>
    </citation>
    <scope>NUCLEOTIDE SEQUENCE</scope>
    <source>
        <strain evidence="2">AH 44721</strain>
    </source>
</reference>
<feature type="region of interest" description="Disordered" evidence="1">
    <location>
        <begin position="163"/>
        <end position="228"/>
    </location>
</feature>
<gene>
    <name evidence="2" type="ORF">CPB84DRAFT_1820560</name>
</gene>
<organism evidence="2 3">
    <name type="scientific">Gymnopilus junonius</name>
    <name type="common">Spectacular rustgill mushroom</name>
    <name type="synonym">Gymnopilus spectabilis subsp. junonius</name>
    <dbReference type="NCBI Taxonomy" id="109634"/>
    <lineage>
        <taxon>Eukaryota</taxon>
        <taxon>Fungi</taxon>
        <taxon>Dikarya</taxon>
        <taxon>Basidiomycota</taxon>
        <taxon>Agaricomycotina</taxon>
        <taxon>Agaricomycetes</taxon>
        <taxon>Agaricomycetidae</taxon>
        <taxon>Agaricales</taxon>
        <taxon>Agaricineae</taxon>
        <taxon>Hymenogastraceae</taxon>
        <taxon>Gymnopilus</taxon>
    </lineage>
</organism>
<keyword evidence="3" id="KW-1185">Reference proteome</keyword>
<evidence type="ECO:0000313" key="3">
    <source>
        <dbReference type="Proteomes" id="UP000724874"/>
    </source>
</evidence>
<evidence type="ECO:0000313" key="2">
    <source>
        <dbReference type="EMBL" id="KAF8913105.1"/>
    </source>
</evidence>
<protein>
    <submittedName>
        <fullName evidence="2">Uncharacterized protein</fullName>
    </submittedName>
</protein>
<comment type="caution">
    <text evidence="2">The sequence shown here is derived from an EMBL/GenBank/DDBJ whole genome shotgun (WGS) entry which is preliminary data.</text>
</comment>